<dbReference type="eggNOG" id="KOG0799">
    <property type="taxonomic scope" value="Eukaryota"/>
</dbReference>
<reference evidence="7 8" key="1">
    <citation type="journal article" date="2010" name="Nature">
        <title>Genome sequence of the palaeopolyploid soybean.</title>
        <authorList>
            <person name="Schmutz J."/>
            <person name="Cannon S.B."/>
            <person name="Schlueter J."/>
            <person name="Ma J."/>
            <person name="Mitros T."/>
            <person name="Nelson W."/>
            <person name="Hyten D.L."/>
            <person name="Song Q."/>
            <person name="Thelen J.J."/>
            <person name="Cheng J."/>
            <person name="Xu D."/>
            <person name="Hellsten U."/>
            <person name="May G.D."/>
            <person name="Yu Y."/>
            <person name="Sakurai T."/>
            <person name="Umezawa T."/>
            <person name="Bhattacharyya M.K."/>
            <person name="Sandhu D."/>
            <person name="Valliyodan B."/>
            <person name="Lindquist E."/>
            <person name="Peto M."/>
            <person name="Grant D."/>
            <person name="Shu S."/>
            <person name="Goodstein D."/>
            <person name="Barry K."/>
            <person name="Futrell-Griggs M."/>
            <person name="Abernathy B."/>
            <person name="Du J."/>
            <person name="Tian Z."/>
            <person name="Zhu L."/>
            <person name="Gill N."/>
            <person name="Joshi T."/>
            <person name="Libault M."/>
            <person name="Sethuraman A."/>
            <person name="Zhang X.-C."/>
            <person name="Shinozaki K."/>
            <person name="Nguyen H.T."/>
            <person name="Wing R.A."/>
            <person name="Cregan P."/>
            <person name="Specht J."/>
            <person name="Grimwood J."/>
            <person name="Rokhsar D."/>
            <person name="Stacey G."/>
            <person name="Shoemaker R.C."/>
            <person name="Jackson S.A."/>
        </authorList>
    </citation>
    <scope>NUCLEOTIDE SEQUENCE [LARGE SCALE GENOMIC DNA]</scope>
    <source>
        <strain evidence="8">cv. Williams 82</strain>
        <tissue evidence="7">Callus</tissue>
    </source>
</reference>
<keyword evidence="2" id="KW-0328">Glycosyltransferase</keyword>
<evidence type="ECO:0000256" key="1">
    <source>
        <dbReference type="ARBA" id="ARBA00004606"/>
    </source>
</evidence>
<keyword evidence="3" id="KW-0808">Transferase</keyword>
<dbReference type="Pfam" id="PF02485">
    <property type="entry name" value="Branch"/>
    <property type="match status" value="1"/>
</dbReference>
<gene>
    <name evidence="7" type="ORF">GLYMA_03G083000</name>
</gene>
<dbReference type="PaxDb" id="3847-GLYMA03G19720.2"/>
<evidence type="ECO:0000256" key="2">
    <source>
        <dbReference type="ARBA" id="ARBA00022676"/>
    </source>
</evidence>
<evidence type="ECO:0008006" key="10">
    <source>
        <dbReference type="Google" id="ProtNLM"/>
    </source>
</evidence>
<dbReference type="AlphaFoldDB" id="K7KDS4"/>
<evidence type="ECO:0000313" key="8">
    <source>
        <dbReference type="EnsemblPlants" id="KRH66104"/>
    </source>
</evidence>
<dbReference type="EMBL" id="CM000836">
    <property type="protein sequence ID" value="KRH66104.1"/>
    <property type="molecule type" value="Genomic_DNA"/>
</dbReference>
<dbReference type="OMA" id="EKMRNVM"/>
<evidence type="ECO:0000313" key="7">
    <source>
        <dbReference type="EMBL" id="KRH66104.1"/>
    </source>
</evidence>
<keyword evidence="6" id="KW-0812">Transmembrane</keyword>
<dbReference type="PANTHER" id="PTHR45719">
    <property type="entry name" value="GLYCOSYLTRANSFERASE"/>
    <property type="match status" value="1"/>
</dbReference>
<evidence type="ECO:0000256" key="3">
    <source>
        <dbReference type="ARBA" id="ARBA00022679"/>
    </source>
</evidence>
<dbReference type="STRING" id="3847.K7KDS4"/>
<protein>
    <recommendedName>
        <fullName evidence="10">BGGP Beta-1-3-galactosyl-O-glycosyl-glycoprotein</fullName>
    </recommendedName>
</protein>
<dbReference type="HOGENOM" id="CLU_034994_0_0_1"/>
<reference evidence="7" key="3">
    <citation type="submission" date="2018-07" db="EMBL/GenBank/DDBJ databases">
        <title>WGS assembly of Glycine max.</title>
        <authorList>
            <person name="Schmutz J."/>
            <person name="Cannon S."/>
            <person name="Schlueter J."/>
            <person name="Ma J."/>
            <person name="Mitros T."/>
            <person name="Nelson W."/>
            <person name="Hyten D."/>
            <person name="Song Q."/>
            <person name="Thelen J."/>
            <person name="Cheng J."/>
            <person name="Xu D."/>
            <person name="Hellsten U."/>
            <person name="May G."/>
            <person name="Yu Y."/>
            <person name="Sakurai T."/>
            <person name="Umezawa T."/>
            <person name="Bhattacharyya M."/>
            <person name="Sandhu D."/>
            <person name="Valliyodan B."/>
            <person name="Lindquist E."/>
            <person name="Peto M."/>
            <person name="Grant D."/>
            <person name="Shu S."/>
            <person name="Goodstein D."/>
            <person name="Barry K."/>
            <person name="Futrell-Griggs M."/>
            <person name="Abernathy B."/>
            <person name="Du J."/>
            <person name="Tian Z."/>
            <person name="Zhu L."/>
            <person name="Gill N."/>
            <person name="Joshi T."/>
            <person name="Libault M."/>
            <person name="Sethuraman A."/>
            <person name="Zhang X."/>
            <person name="Shinozaki K."/>
            <person name="Nguyen H."/>
            <person name="Wing R."/>
            <person name="Cregan P."/>
            <person name="Specht J."/>
            <person name="Grimwood J."/>
            <person name="Rokhsar D."/>
            <person name="Stacey G."/>
            <person name="Shoemaker R."/>
            <person name="Jackson S."/>
        </authorList>
    </citation>
    <scope>NUCLEOTIDE SEQUENCE</scope>
    <source>
        <tissue evidence="7">Callus</tissue>
    </source>
</reference>
<keyword evidence="5" id="KW-0325">Glycoprotein</keyword>
<evidence type="ECO:0000256" key="6">
    <source>
        <dbReference type="SAM" id="Phobius"/>
    </source>
</evidence>
<dbReference type="OrthoDB" id="2019572at2759"/>
<keyword evidence="6" id="KW-1133">Transmembrane helix</keyword>
<dbReference type="GO" id="GO:0016020">
    <property type="term" value="C:membrane"/>
    <property type="evidence" value="ECO:0007669"/>
    <property type="project" value="UniProtKB-SubCell"/>
</dbReference>
<proteinExistence type="predicted"/>
<dbReference type="InParanoid" id="K7KDS4"/>
<dbReference type="InterPro" id="IPR003406">
    <property type="entry name" value="Glyco_trans_14"/>
</dbReference>
<keyword evidence="9" id="KW-1185">Reference proteome</keyword>
<evidence type="ECO:0000313" key="9">
    <source>
        <dbReference type="Proteomes" id="UP000008827"/>
    </source>
</evidence>
<evidence type="ECO:0000256" key="4">
    <source>
        <dbReference type="ARBA" id="ARBA00023136"/>
    </source>
</evidence>
<dbReference type="GO" id="GO:0015020">
    <property type="term" value="F:glucuronosyltransferase activity"/>
    <property type="evidence" value="ECO:0007669"/>
    <property type="project" value="InterPro"/>
</dbReference>
<organism evidence="7">
    <name type="scientific">Glycine max</name>
    <name type="common">Soybean</name>
    <name type="synonym">Glycine hispida</name>
    <dbReference type="NCBI Taxonomy" id="3847"/>
    <lineage>
        <taxon>Eukaryota</taxon>
        <taxon>Viridiplantae</taxon>
        <taxon>Streptophyta</taxon>
        <taxon>Embryophyta</taxon>
        <taxon>Tracheophyta</taxon>
        <taxon>Spermatophyta</taxon>
        <taxon>Magnoliopsida</taxon>
        <taxon>eudicotyledons</taxon>
        <taxon>Gunneridae</taxon>
        <taxon>Pentapetalae</taxon>
        <taxon>rosids</taxon>
        <taxon>fabids</taxon>
        <taxon>Fabales</taxon>
        <taxon>Fabaceae</taxon>
        <taxon>Papilionoideae</taxon>
        <taxon>50 kb inversion clade</taxon>
        <taxon>NPAAA clade</taxon>
        <taxon>indigoferoid/millettioid clade</taxon>
        <taxon>Phaseoleae</taxon>
        <taxon>Glycine</taxon>
        <taxon>Glycine subgen. Soja</taxon>
    </lineage>
</organism>
<evidence type="ECO:0000256" key="5">
    <source>
        <dbReference type="ARBA" id="ARBA00023180"/>
    </source>
</evidence>
<dbReference type="EnsemblPlants" id="KRH66104">
    <property type="protein sequence ID" value="KRH66104"/>
    <property type="gene ID" value="GLYMA_03G083000"/>
</dbReference>
<dbReference type="InterPro" id="IPR044610">
    <property type="entry name" value="GLCAT14A/B/C"/>
</dbReference>
<comment type="subcellular location">
    <subcellularLocation>
        <location evidence="1">Membrane</location>
        <topology evidence="1">Single-pass type II membrane protein</topology>
    </subcellularLocation>
</comment>
<dbReference type="PANTHER" id="PTHR45719:SF8">
    <property type="entry name" value="BETA-GLUCURONOSYLTRANSFERASE GLCAT14C"/>
    <property type="match status" value="1"/>
</dbReference>
<dbReference type="SMR" id="K7KDS4"/>
<accession>K7KDS4</accession>
<dbReference type="Gramene" id="KRH66104">
    <property type="protein sequence ID" value="KRH66104"/>
    <property type="gene ID" value="GLYMA_03G083000"/>
</dbReference>
<reference evidence="8" key="2">
    <citation type="submission" date="2018-02" db="UniProtKB">
        <authorList>
            <consortium name="EnsemblPlants"/>
        </authorList>
    </citation>
    <scope>IDENTIFICATION</scope>
    <source>
        <strain evidence="8">Williams 82</strain>
    </source>
</reference>
<feature type="transmembrane region" description="Helical" evidence="6">
    <location>
        <begin position="16"/>
        <end position="36"/>
    </location>
</feature>
<keyword evidence="4 6" id="KW-0472">Membrane</keyword>
<dbReference type="Proteomes" id="UP000008827">
    <property type="component" value="Chromosome 3"/>
</dbReference>
<name>K7KDS4_SOYBN</name>
<sequence>MKRNHNSHFHHWPRKLAMVIPIVTISILFLSLLLPLTKPSPSSLSSSSSSSSATWSSLNSTEELEASLPKLAYILSGSKGEGAQLKRLLHLNLEASNAERLVLAKYVKSQTMFTTFGNVLVVGKPDLVTYKGPTIIASTLHGIALLLKKAPHWDWLINLNASDYPLLSHDNLLHIFSFLPRDLNCIEHTSNTGWKEHQRARPIIIDPGLYHSKKFGVYWAKEKRSVPSSFKLFTGSAWVVLTKSFLEFCVWGWDNLSRTLLMYYTNFVSSPEGYFHTVICNHKDYQNTAINHDLRYIRWDNPPKQHPDDPVGAPFARKFTKDDPVLNKIDKELLRRSDGHFTPGGWCIGNPVLEKDPCAVYGNAIVVKPTLQSKELEKLLVKLLDSENFRPKQCQ</sequence>